<dbReference type="EMBL" id="CM037621">
    <property type="protein sequence ID" value="KAH8001602.1"/>
    <property type="molecule type" value="Genomic_DNA"/>
</dbReference>
<gene>
    <name evidence="1" type="ORF">K3G42_011830</name>
</gene>
<proteinExistence type="predicted"/>
<sequence>MANRQFSSLVKKLYDLPTYVNNILKVPLLDTPMVALQLPGSAIKDSLDQRSNLTLCKAHEAIAMSIRATTTTSLVSKVAIERSHKIFQLLSEDNCHLHKGTAQLLKGSAFSADATLDAVTISTRAMALAVVARHLLWLRAWPTNYHFKTTVVAYPFQGDKEKHDRTLLAIQHLINIHTIELVPESEIVSSIYSIVWEELVKAERRIEVPVTKEMSGQLCLYP</sequence>
<evidence type="ECO:0000313" key="2">
    <source>
        <dbReference type="Proteomes" id="UP000827872"/>
    </source>
</evidence>
<comment type="caution">
    <text evidence="1">The sequence shown here is derived from an EMBL/GenBank/DDBJ whole genome shotgun (WGS) entry which is preliminary data.</text>
</comment>
<reference evidence="1" key="1">
    <citation type="submission" date="2021-08" db="EMBL/GenBank/DDBJ databases">
        <title>The first chromosome-level gecko genome reveals the dynamic sex chromosomes of Neotropical dwarf geckos (Sphaerodactylidae: Sphaerodactylus).</title>
        <authorList>
            <person name="Pinto B.J."/>
            <person name="Keating S.E."/>
            <person name="Gamble T."/>
        </authorList>
    </citation>
    <scope>NUCLEOTIDE SEQUENCE</scope>
    <source>
        <strain evidence="1">TG3544</strain>
    </source>
</reference>
<protein>
    <submittedName>
        <fullName evidence="1">Uncharacterized protein</fullName>
    </submittedName>
</protein>
<name>A0ACB8F8C5_9SAUR</name>
<dbReference type="Proteomes" id="UP000827872">
    <property type="component" value="Linkage Group LG08"/>
</dbReference>
<organism evidence="1 2">
    <name type="scientific">Sphaerodactylus townsendi</name>
    <dbReference type="NCBI Taxonomy" id="933632"/>
    <lineage>
        <taxon>Eukaryota</taxon>
        <taxon>Metazoa</taxon>
        <taxon>Chordata</taxon>
        <taxon>Craniata</taxon>
        <taxon>Vertebrata</taxon>
        <taxon>Euteleostomi</taxon>
        <taxon>Lepidosauria</taxon>
        <taxon>Squamata</taxon>
        <taxon>Bifurcata</taxon>
        <taxon>Gekkota</taxon>
        <taxon>Sphaerodactylidae</taxon>
        <taxon>Sphaerodactylus</taxon>
    </lineage>
</organism>
<evidence type="ECO:0000313" key="1">
    <source>
        <dbReference type="EMBL" id="KAH8001602.1"/>
    </source>
</evidence>
<keyword evidence="2" id="KW-1185">Reference proteome</keyword>
<accession>A0ACB8F8C5</accession>